<dbReference type="EMBL" id="BAAALS010000024">
    <property type="protein sequence ID" value="GAA1767545.1"/>
    <property type="molecule type" value="Genomic_DNA"/>
</dbReference>
<dbReference type="Proteomes" id="UP001500655">
    <property type="component" value="Unassembled WGS sequence"/>
</dbReference>
<comment type="caution">
    <text evidence="1">The sequence shown here is derived from an EMBL/GenBank/DDBJ whole genome shotgun (WGS) entry which is preliminary data.</text>
</comment>
<organism evidence="1 2">
    <name type="scientific">Luedemannella helvata</name>
    <dbReference type="NCBI Taxonomy" id="349315"/>
    <lineage>
        <taxon>Bacteria</taxon>
        <taxon>Bacillati</taxon>
        <taxon>Actinomycetota</taxon>
        <taxon>Actinomycetes</taxon>
        <taxon>Micromonosporales</taxon>
        <taxon>Micromonosporaceae</taxon>
        <taxon>Luedemannella</taxon>
    </lineage>
</organism>
<reference evidence="2" key="1">
    <citation type="journal article" date="2019" name="Int. J. Syst. Evol. Microbiol.">
        <title>The Global Catalogue of Microorganisms (GCM) 10K type strain sequencing project: providing services to taxonomists for standard genome sequencing and annotation.</title>
        <authorList>
            <consortium name="The Broad Institute Genomics Platform"/>
            <consortium name="The Broad Institute Genome Sequencing Center for Infectious Disease"/>
            <person name="Wu L."/>
            <person name="Ma J."/>
        </authorList>
    </citation>
    <scope>NUCLEOTIDE SEQUENCE [LARGE SCALE GENOMIC DNA]</scope>
    <source>
        <strain evidence="2">JCM 13249</strain>
    </source>
</reference>
<sequence length="167" mass="18123">MGSSITLAEATGDEGQTAVVAAAAVVAGATTTGSGNGKDECEPEDLIAEVAQQIVDELGYEGINEKVTEGQWNFIKENGRGLERAQGHVVHQAVADRLAEKYKIKIGKNLVPRFIYIRSIGPDYWDLLKEVYVELTTPGQVAGHKAKKDKGPRYGTCRYATYNLPKK</sequence>
<accession>A0ABP4X470</accession>
<proteinExistence type="predicted"/>
<evidence type="ECO:0000313" key="1">
    <source>
        <dbReference type="EMBL" id="GAA1767545.1"/>
    </source>
</evidence>
<evidence type="ECO:0000313" key="2">
    <source>
        <dbReference type="Proteomes" id="UP001500655"/>
    </source>
</evidence>
<dbReference type="RefSeq" id="WP_344084989.1">
    <property type="nucleotide sequence ID" value="NZ_BAAALS010000024.1"/>
</dbReference>
<gene>
    <name evidence="1" type="ORF">GCM10009681_43270</name>
</gene>
<protein>
    <submittedName>
        <fullName evidence="1">Uncharacterized protein</fullName>
    </submittedName>
</protein>
<keyword evidence="2" id="KW-1185">Reference proteome</keyword>
<name>A0ABP4X470_9ACTN</name>